<dbReference type="AlphaFoldDB" id="A0AAN4ZHV6"/>
<dbReference type="Gene3D" id="3.40.630.30">
    <property type="match status" value="1"/>
</dbReference>
<feature type="non-terminal residue" evidence="1">
    <location>
        <position position="1"/>
    </location>
</feature>
<dbReference type="Proteomes" id="UP001328107">
    <property type="component" value="Unassembled WGS sequence"/>
</dbReference>
<organism evidence="1 2">
    <name type="scientific">Pristionchus mayeri</name>
    <dbReference type="NCBI Taxonomy" id="1317129"/>
    <lineage>
        <taxon>Eukaryota</taxon>
        <taxon>Metazoa</taxon>
        <taxon>Ecdysozoa</taxon>
        <taxon>Nematoda</taxon>
        <taxon>Chromadorea</taxon>
        <taxon>Rhabditida</taxon>
        <taxon>Rhabditina</taxon>
        <taxon>Diplogasteromorpha</taxon>
        <taxon>Diplogasteroidea</taxon>
        <taxon>Neodiplogasteridae</taxon>
        <taxon>Pristionchus</taxon>
    </lineage>
</organism>
<gene>
    <name evidence="1" type="ORF">PMAYCL1PPCAC_11296</name>
</gene>
<protein>
    <submittedName>
        <fullName evidence="1">Uncharacterized protein</fullName>
    </submittedName>
</protein>
<evidence type="ECO:0000313" key="2">
    <source>
        <dbReference type="Proteomes" id="UP001328107"/>
    </source>
</evidence>
<reference evidence="2" key="1">
    <citation type="submission" date="2022-10" db="EMBL/GenBank/DDBJ databases">
        <title>Genome assembly of Pristionchus species.</title>
        <authorList>
            <person name="Yoshida K."/>
            <person name="Sommer R.J."/>
        </authorList>
    </citation>
    <scope>NUCLEOTIDE SEQUENCE [LARGE SCALE GENOMIC DNA]</scope>
    <source>
        <strain evidence="2">RS5460</strain>
    </source>
</reference>
<keyword evidence="2" id="KW-1185">Reference proteome</keyword>
<sequence length="109" mass="12709">QVLRHELAYVAPCYQRAGIATSMLDYGLNPKTLYKEHKFDGLVVESTSESSHSILSQSGYTCNMQLNQEEYRNEEGKMLDIKVSPHDDLRLYFKSLKPIDDTPYYIREW</sequence>
<comment type="caution">
    <text evidence="1">The sequence shown here is derived from an EMBL/GenBank/DDBJ whole genome shotgun (WGS) entry which is preliminary data.</text>
</comment>
<name>A0AAN4ZHV6_9BILA</name>
<proteinExistence type="predicted"/>
<dbReference type="EMBL" id="BTRK01000003">
    <property type="protein sequence ID" value="GMR41101.1"/>
    <property type="molecule type" value="Genomic_DNA"/>
</dbReference>
<accession>A0AAN4ZHV6</accession>
<evidence type="ECO:0000313" key="1">
    <source>
        <dbReference type="EMBL" id="GMR41101.1"/>
    </source>
</evidence>
<feature type="non-terminal residue" evidence="1">
    <location>
        <position position="109"/>
    </location>
</feature>